<proteinExistence type="predicted"/>
<evidence type="ECO:0000313" key="2">
    <source>
        <dbReference type="EMBL" id="KIM59197.1"/>
    </source>
</evidence>
<keyword evidence="3" id="KW-1185">Reference proteome</keyword>
<protein>
    <submittedName>
        <fullName evidence="2">Uncharacterized protein</fullName>
    </submittedName>
</protein>
<reference evidence="2 3" key="1">
    <citation type="submission" date="2014-04" db="EMBL/GenBank/DDBJ databases">
        <authorList>
            <consortium name="DOE Joint Genome Institute"/>
            <person name="Kuo A."/>
            <person name="Kohler A."/>
            <person name="Nagy L.G."/>
            <person name="Floudas D."/>
            <person name="Copeland A."/>
            <person name="Barry K.W."/>
            <person name="Cichocki N."/>
            <person name="Veneault-Fourrey C."/>
            <person name="LaButti K."/>
            <person name="Lindquist E.A."/>
            <person name="Lipzen A."/>
            <person name="Lundell T."/>
            <person name="Morin E."/>
            <person name="Murat C."/>
            <person name="Sun H."/>
            <person name="Tunlid A."/>
            <person name="Henrissat B."/>
            <person name="Grigoriev I.V."/>
            <person name="Hibbett D.S."/>
            <person name="Martin F."/>
            <person name="Nordberg H.P."/>
            <person name="Cantor M.N."/>
            <person name="Hua S.X."/>
        </authorList>
    </citation>
    <scope>NUCLEOTIDE SEQUENCE [LARGE SCALE GENOMIC DNA]</scope>
    <source>
        <strain evidence="2 3">Foug A</strain>
    </source>
</reference>
<organism evidence="2 3">
    <name type="scientific">Scleroderma citrinum Foug A</name>
    <dbReference type="NCBI Taxonomy" id="1036808"/>
    <lineage>
        <taxon>Eukaryota</taxon>
        <taxon>Fungi</taxon>
        <taxon>Dikarya</taxon>
        <taxon>Basidiomycota</taxon>
        <taxon>Agaricomycotina</taxon>
        <taxon>Agaricomycetes</taxon>
        <taxon>Agaricomycetidae</taxon>
        <taxon>Boletales</taxon>
        <taxon>Sclerodermatineae</taxon>
        <taxon>Sclerodermataceae</taxon>
        <taxon>Scleroderma</taxon>
    </lineage>
</organism>
<dbReference type="InParanoid" id="A0A0C3A3E6"/>
<gene>
    <name evidence="2" type="ORF">SCLCIDRAFT_1217989</name>
</gene>
<name>A0A0C3A3E6_9AGAM</name>
<sequence>MGALAVLKATAQSGENLPVPIPHNSKCAKNQGRQTGAAWGNRKDANARHNLGTGSPSYPKYIEINWPTT</sequence>
<dbReference type="EMBL" id="KN822076">
    <property type="protein sequence ID" value="KIM59197.1"/>
    <property type="molecule type" value="Genomic_DNA"/>
</dbReference>
<evidence type="ECO:0000256" key="1">
    <source>
        <dbReference type="SAM" id="MobiDB-lite"/>
    </source>
</evidence>
<feature type="region of interest" description="Disordered" evidence="1">
    <location>
        <begin position="15"/>
        <end position="56"/>
    </location>
</feature>
<evidence type="ECO:0000313" key="3">
    <source>
        <dbReference type="Proteomes" id="UP000053989"/>
    </source>
</evidence>
<reference evidence="3" key="2">
    <citation type="submission" date="2015-01" db="EMBL/GenBank/DDBJ databases">
        <title>Evolutionary Origins and Diversification of the Mycorrhizal Mutualists.</title>
        <authorList>
            <consortium name="DOE Joint Genome Institute"/>
            <consortium name="Mycorrhizal Genomics Consortium"/>
            <person name="Kohler A."/>
            <person name="Kuo A."/>
            <person name="Nagy L.G."/>
            <person name="Floudas D."/>
            <person name="Copeland A."/>
            <person name="Barry K.W."/>
            <person name="Cichocki N."/>
            <person name="Veneault-Fourrey C."/>
            <person name="LaButti K."/>
            <person name="Lindquist E.A."/>
            <person name="Lipzen A."/>
            <person name="Lundell T."/>
            <person name="Morin E."/>
            <person name="Murat C."/>
            <person name="Riley R."/>
            <person name="Ohm R."/>
            <person name="Sun H."/>
            <person name="Tunlid A."/>
            <person name="Henrissat B."/>
            <person name="Grigoriev I.V."/>
            <person name="Hibbett D.S."/>
            <person name="Martin F."/>
        </authorList>
    </citation>
    <scope>NUCLEOTIDE SEQUENCE [LARGE SCALE GENOMIC DNA]</scope>
    <source>
        <strain evidence="3">Foug A</strain>
    </source>
</reference>
<dbReference type="AlphaFoldDB" id="A0A0C3A3E6"/>
<accession>A0A0C3A3E6</accession>
<dbReference type="Proteomes" id="UP000053989">
    <property type="component" value="Unassembled WGS sequence"/>
</dbReference>
<dbReference type="HOGENOM" id="CLU_2777429_0_0_1"/>